<dbReference type="PROSITE" id="PS50007">
    <property type="entry name" value="PIPLC_X_DOMAIN"/>
    <property type="match status" value="1"/>
</dbReference>
<keyword evidence="10" id="KW-1185">Reference proteome</keyword>
<evidence type="ECO:0000256" key="4">
    <source>
        <dbReference type="ARBA" id="ARBA00030474"/>
    </source>
</evidence>
<dbReference type="CDD" id="cd08586">
    <property type="entry name" value="PI-PLCc_BcPLC_like"/>
    <property type="match status" value="1"/>
</dbReference>
<dbReference type="EMBL" id="JACHIT010000002">
    <property type="protein sequence ID" value="MBB5918582.1"/>
    <property type="molecule type" value="Genomic_DNA"/>
</dbReference>
<evidence type="ECO:0000313" key="9">
    <source>
        <dbReference type="EMBL" id="MBB5918582.1"/>
    </source>
</evidence>
<feature type="compositionally biased region" description="Polar residues" evidence="6">
    <location>
        <begin position="24"/>
        <end position="35"/>
    </location>
</feature>
<dbReference type="AlphaFoldDB" id="A0A7W9PM58"/>
<organism evidence="9 10">
    <name type="scientific">Nocardia transvalensis</name>
    <dbReference type="NCBI Taxonomy" id="37333"/>
    <lineage>
        <taxon>Bacteria</taxon>
        <taxon>Bacillati</taxon>
        <taxon>Actinomycetota</taxon>
        <taxon>Actinomycetes</taxon>
        <taxon>Mycobacteriales</taxon>
        <taxon>Nocardiaceae</taxon>
        <taxon>Nocardia</taxon>
    </lineage>
</organism>
<proteinExistence type="predicted"/>
<keyword evidence="7" id="KW-0732">Signal</keyword>
<feature type="chain" id="PRO_5031299008" description="1-phosphatidylinositol phosphodiesterase" evidence="7">
    <location>
        <begin position="29"/>
        <end position="346"/>
    </location>
</feature>
<comment type="catalytic activity">
    <reaction evidence="1">
        <text>a 1,2-diacyl-sn-glycero-3-phospho-(1D-myo-inositol) = 1D-myo-inositol 1,2-cyclic phosphate + a 1,2-diacyl-sn-glycerol</text>
        <dbReference type="Rhea" id="RHEA:17093"/>
        <dbReference type="ChEBI" id="CHEBI:17815"/>
        <dbReference type="ChEBI" id="CHEBI:57880"/>
        <dbReference type="ChEBI" id="CHEBI:58484"/>
        <dbReference type="EC" id="4.6.1.13"/>
    </reaction>
</comment>
<feature type="signal peptide" evidence="7">
    <location>
        <begin position="1"/>
        <end position="28"/>
    </location>
</feature>
<dbReference type="PANTHER" id="PTHR13593">
    <property type="match status" value="1"/>
</dbReference>
<dbReference type="Gene3D" id="3.20.20.190">
    <property type="entry name" value="Phosphatidylinositol (PI) phosphodiesterase"/>
    <property type="match status" value="1"/>
</dbReference>
<dbReference type="GO" id="GO:0008081">
    <property type="term" value="F:phosphoric diester hydrolase activity"/>
    <property type="evidence" value="ECO:0007669"/>
    <property type="project" value="InterPro"/>
</dbReference>
<feature type="region of interest" description="Disordered" evidence="6">
    <location>
        <begin position="23"/>
        <end position="61"/>
    </location>
</feature>
<dbReference type="Proteomes" id="UP000540412">
    <property type="component" value="Unassembled WGS sequence"/>
</dbReference>
<evidence type="ECO:0000256" key="6">
    <source>
        <dbReference type="SAM" id="MobiDB-lite"/>
    </source>
</evidence>
<evidence type="ECO:0000256" key="2">
    <source>
        <dbReference type="ARBA" id="ARBA00012581"/>
    </source>
</evidence>
<dbReference type="InterPro" id="IPR000909">
    <property type="entry name" value="PLipase_C_PInositol-sp_X_dom"/>
</dbReference>
<feature type="domain" description="Phosphatidylinositol-specific phospholipase C X" evidence="8">
    <location>
        <begin position="70"/>
        <end position="239"/>
    </location>
</feature>
<evidence type="ECO:0000259" key="8">
    <source>
        <dbReference type="SMART" id="SM00148"/>
    </source>
</evidence>
<gene>
    <name evidence="9" type="ORF">BJY24_007494</name>
</gene>
<evidence type="ECO:0000256" key="7">
    <source>
        <dbReference type="SAM" id="SignalP"/>
    </source>
</evidence>
<dbReference type="SUPFAM" id="SSF51695">
    <property type="entry name" value="PLC-like phosphodiesterases"/>
    <property type="match status" value="1"/>
</dbReference>
<dbReference type="SMART" id="SM00148">
    <property type="entry name" value="PLCXc"/>
    <property type="match status" value="1"/>
</dbReference>
<dbReference type="InterPro" id="IPR017946">
    <property type="entry name" value="PLC-like_Pdiesterase_TIM-brl"/>
</dbReference>
<dbReference type="PANTHER" id="PTHR13593:SF113">
    <property type="entry name" value="SI:DKEY-266F7.9"/>
    <property type="match status" value="1"/>
</dbReference>
<dbReference type="EC" id="4.6.1.13" evidence="2"/>
<dbReference type="Pfam" id="PF00388">
    <property type="entry name" value="PI-PLC-X"/>
    <property type="match status" value="1"/>
</dbReference>
<dbReference type="GO" id="GO:0004436">
    <property type="term" value="F:phosphatidylinositol diacylglycerol-lyase activity"/>
    <property type="evidence" value="ECO:0007669"/>
    <property type="project" value="UniProtKB-EC"/>
</dbReference>
<evidence type="ECO:0000313" key="10">
    <source>
        <dbReference type="Proteomes" id="UP000540412"/>
    </source>
</evidence>
<reference evidence="9 10" key="1">
    <citation type="submission" date="2020-08" db="EMBL/GenBank/DDBJ databases">
        <title>Sequencing the genomes of 1000 actinobacteria strains.</title>
        <authorList>
            <person name="Klenk H.-P."/>
        </authorList>
    </citation>
    <scope>NUCLEOTIDE SEQUENCE [LARGE SCALE GENOMIC DNA]</scope>
    <source>
        <strain evidence="9 10">DSM 43582</strain>
    </source>
</reference>
<dbReference type="GO" id="GO:0006629">
    <property type="term" value="P:lipid metabolic process"/>
    <property type="evidence" value="ECO:0007669"/>
    <property type="project" value="InterPro"/>
</dbReference>
<evidence type="ECO:0000256" key="5">
    <source>
        <dbReference type="ARBA" id="ARBA00030782"/>
    </source>
</evidence>
<evidence type="ECO:0000256" key="1">
    <source>
        <dbReference type="ARBA" id="ARBA00001316"/>
    </source>
</evidence>
<dbReference type="RefSeq" id="WP_157185418.1">
    <property type="nucleotide sequence ID" value="NZ_JACHIT010000002.1"/>
</dbReference>
<sequence>MTGGVLYRITVAIAAGALLAGCGQTASAPPQTSDESAAPVAMGLPGAKSSGAHGKLATASSPDWMGALPDDRPLGRLSVPGTHDTMAVHGGKGGPAVVTQEGFDKGCADEPCTSRQTLRGQLEAGVRALDIRVRRDEADVPAVQHGSFYQHANLGDVLGVVDDFLSRHPRETVLLRVKAECANDGRPFGCVDAGGAKPDLPLIDRYLTAAPRAWRPSATAHADLPRLGDVRGKIVVTQFTDIEHGEDRGLTVDAQDLWDGPDMDVKWAAIAAHLAKAAAAPTPALYINYLSANGAPDPTKFPGRYASYENDHTLDHLRTHPGPTGVLMMDFPGPALVEEIIRHNAG</sequence>
<comment type="caution">
    <text evidence="9">The sequence shown here is derived from an EMBL/GenBank/DDBJ whole genome shotgun (WGS) entry which is preliminary data.</text>
</comment>
<evidence type="ECO:0000256" key="3">
    <source>
        <dbReference type="ARBA" id="ARBA00019758"/>
    </source>
</evidence>
<accession>A0A7W9PM58</accession>
<dbReference type="InterPro" id="IPR051057">
    <property type="entry name" value="PI-PLC_domain"/>
</dbReference>
<protein>
    <recommendedName>
        <fullName evidence="3">1-phosphatidylinositol phosphodiesterase</fullName>
        <ecNumber evidence="2">4.6.1.13</ecNumber>
    </recommendedName>
    <alternativeName>
        <fullName evidence="4">Phosphatidylinositol diacylglycerol-lyase</fullName>
    </alternativeName>
    <alternativeName>
        <fullName evidence="5">Phosphatidylinositol-specific phospholipase C</fullName>
    </alternativeName>
</protein>
<name>A0A7W9PM58_9NOCA</name>